<name>A0ABP9MRK4_9GAMM</name>
<dbReference type="Pfam" id="PF00589">
    <property type="entry name" value="Phage_integrase"/>
    <property type="match status" value="1"/>
</dbReference>
<dbReference type="Gene3D" id="1.10.443.10">
    <property type="entry name" value="Intergrase catalytic core"/>
    <property type="match status" value="1"/>
</dbReference>
<evidence type="ECO:0000256" key="3">
    <source>
        <dbReference type="ARBA" id="ARBA00023172"/>
    </source>
</evidence>
<dbReference type="InterPro" id="IPR044068">
    <property type="entry name" value="CB"/>
</dbReference>
<gene>
    <name evidence="7" type="ORF">GCM10023338_15520</name>
</gene>
<reference evidence="8" key="1">
    <citation type="journal article" date="2019" name="Int. J. Syst. Evol. Microbiol.">
        <title>The Global Catalogue of Microorganisms (GCM) 10K type strain sequencing project: providing services to taxonomists for standard genome sequencing and annotation.</title>
        <authorList>
            <consortium name="The Broad Institute Genomics Platform"/>
            <consortium name="The Broad Institute Genome Sequencing Center for Infectious Disease"/>
            <person name="Wu L."/>
            <person name="Ma J."/>
        </authorList>
    </citation>
    <scope>NUCLEOTIDE SEQUENCE [LARGE SCALE GENOMIC DNA]</scope>
    <source>
        <strain evidence="8">JCM 18424</strain>
    </source>
</reference>
<evidence type="ECO:0000313" key="8">
    <source>
        <dbReference type="Proteomes" id="UP001500631"/>
    </source>
</evidence>
<evidence type="ECO:0000256" key="1">
    <source>
        <dbReference type="ARBA" id="ARBA00022908"/>
    </source>
</evidence>
<evidence type="ECO:0000313" key="7">
    <source>
        <dbReference type="EMBL" id="GAA5100669.1"/>
    </source>
</evidence>
<dbReference type="PANTHER" id="PTHR30349:SF94">
    <property type="entry name" value="INTEGRASE_RECOMBINASE HI_1414-RELATED"/>
    <property type="match status" value="1"/>
</dbReference>
<dbReference type="Gene3D" id="1.10.150.130">
    <property type="match status" value="1"/>
</dbReference>
<evidence type="ECO:0000259" key="5">
    <source>
        <dbReference type="PROSITE" id="PS51898"/>
    </source>
</evidence>
<organism evidence="7 8">
    <name type="scientific">Wohlfahrtiimonas larvae</name>
    <dbReference type="NCBI Taxonomy" id="1157986"/>
    <lineage>
        <taxon>Bacteria</taxon>
        <taxon>Pseudomonadati</taxon>
        <taxon>Pseudomonadota</taxon>
        <taxon>Gammaproteobacteria</taxon>
        <taxon>Cardiobacteriales</taxon>
        <taxon>Ignatzschineriaceae</taxon>
        <taxon>Wohlfahrtiimonas</taxon>
    </lineage>
</organism>
<dbReference type="PROSITE" id="PS51898">
    <property type="entry name" value="TYR_RECOMBINASE"/>
    <property type="match status" value="1"/>
</dbReference>
<protein>
    <submittedName>
        <fullName evidence="7">Site-specific integrase</fullName>
    </submittedName>
</protein>
<dbReference type="InterPro" id="IPR013762">
    <property type="entry name" value="Integrase-like_cat_sf"/>
</dbReference>
<dbReference type="PANTHER" id="PTHR30349">
    <property type="entry name" value="PHAGE INTEGRASE-RELATED"/>
    <property type="match status" value="1"/>
</dbReference>
<dbReference type="InterPro" id="IPR002104">
    <property type="entry name" value="Integrase_catalytic"/>
</dbReference>
<feature type="domain" description="Tyr recombinase" evidence="5">
    <location>
        <begin position="159"/>
        <end position="332"/>
    </location>
</feature>
<dbReference type="PROSITE" id="PS51900">
    <property type="entry name" value="CB"/>
    <property type="match status" value="1"/>
</dbReference>
<dbReference type="Proteomes" id="UP001500631">
    <property type="component" value="Unassembled WGS sequence"/>
</dbReference>
<proteinExistence type="predicted"/>
<keyword evidence="2 4" id="KW-0238">DNA-binding</keyword>
<keyword evidence="8" id="KW-1185">Reference proteome</keyword>
<dbReference type="SUPFAM" id="SSF56349">
    <property type="entry name" value="DNA breaking-rejoining enzymes"/>
    <property type="match status" value="1"/>
</dbReference>
<dbReference type="InterPro" id="IPR010998">
    <property type="entry name" value="Integrase_recombinase_N"/>
</dbReference>
<feature type="domain" description="Core-binding (CB)" evidence="6">
    <location>
        <begin position="59"/>
        <end position="138"/>
    </location>
</feature>
<evidence type="ECO:0000256" key="4">
    <source>
        <dbReference type="PROSITE-ProRule" id="PRU01248"/>
    </source>
</evidence>
<keyword evidence="1" id="KW-0229">DNA integration</keyword>
<sequence>MGSVQKRGEKYYARAKLTHNYITKTKGKSFDTQAEAWAWVERTEKDMRLGEREEVDETKTLKDALIRYMKEVSPTKESSDWEITKIKSYLNQDYCPLHYPLVKITPRVMREWRDKRDVSNSTKNREMTLFSALFQTCIEDWMWMQTNPVRSVRRLKEPEHRDRRYAEHEIELILNNLGFEENKTPTTQKGVVAIIFLIALETAMRQSEIVKTTWNNVFLSDKYLRIPNSKNGFRRNVPLSRRAVELFEMMNPKRSGYVFDITADVVSTTFRRAVKECEIVDLTFHDTRHEACTRLARKLDVLDLAKMTGHRDLKSLMIYYNPTAKELADRLG</sequence>
<evidence type="ECO:0000256" key="2">
    <source>
        <dbReference type="ARBA" id="ARBA00023125"/>
    </source>
</evidence>
<dbReference type="CDD" id="cd00796">
    <property type="entry name" value="INT_Rci_Hp1_C"/>
    <property type="match status" value="1"/>
</dbReference>
<comment type="caution">
    <text evidence="7">The sequence shown here is derived from an EMBL/GenBank/DDBJ whole genome shotgun (WGS) entry which is preliminary data.</text>
</comment>
<dbReference type="Pfam" id="PF24624">
    <property type="entry name" value="Int_N"/>
    <property type="match status" value="1"/>
</dbReference>
<keyword evidence="3" id="KW-0233">DNA recombination</keyword>
<dbReference type="InterPro" id="IPR011010">
    <property type="entry name" value="DNA_brk_join_enz"/>
</dbReference>
<dbReference type="EMBL" id="BAABKE010000005">
    <property type="protein sequence ID" value="GAA5100669.1"/>
    <property type="molecule type" value="Genomic_DNA"/>
</dbReference>
<dbReference type="InterPro" id="IPR050090">
    <property type="entry name" value="Tyrosine_recombinase_XerCD"/>
</dbReference>
<accession>A0ABP9MRK4</accession>
<dbReference type="RefSeq" id="WP_077925877.1">
    <property type="nucleotide sequence ID" value="NZ_BAABKE010000005.1"/>
</dbReference>
<dbReference type="InterPro" id="IPR057084">
    <property type="entry name" value="Int_N"/>
</dbReference>
<evidence type="ECO:0000259" key="6">
    <source>
        <dbReference type="PROSITE" id="PS51900"/>
    </source>
</evidence>